<dbReference type="RefSeq" id="WP_221789769.1">
    <property type="nucleotide sequence ID" value="NZ_JACLIC010000031.1"/>
</dbReference>
<keyword evidence="2" id="KW-1185">Reference proteome</keyword>
<accession>A0ABS7KMD5</accession>
<comment type="caution">
    <text evidence="1">The sequence shown here is derived from an EMBL/GenBank/DDBJ whole genome shotgun (WGS) entry which is preliminary data.</text>
</comment>
<sequence length="81" mass="9157">MIIRSVGVDQFKRHAASHPMIGNHGGAKSHIQHPVCPRCEKIALRDRGWQQNRKARCPACGWTGQATMLLNEYIEGQMYRG</sequence>
<proteinExistence type="predicted"/>
<dbReference type="EMBL" id="JACLIC010000031">
    <property type="protein sequence ID" value="MBY0205259.1"/>
    <property type="molecule type" value="Genomic_DNA"/>
</dbReference>
<reference evidence="1 2" key="1">
    <citation type="submission" date="2020-08" db="EMBL/GenBank/DDBJ databases">
        <title>Fungal Genomes of the International Space Station.</title>
        <authorList>
            <person name="Seuylemezian A."/>
            <person name="Singh N.K."/>
            <person name="Wood J."/>
            <person name="Venkateswaran K."/>
        </authorList>
    </citation>
    <scope>NUCLEOTIDE SEQUENCE [LARGE SCALE GENOMIC DNA]</scope>
    <source>
        <strain evidence="1 2">S/N-304-OC-R4</strain>
    </source>
</reference>
<dbReference type="Proteomes" id="UP000706031">
    <property type="component" value="Unassembled WGS sequence"/>
</dbReference>
<evidence type="ECO:0000313" key="2">
    <source>
        <dbReference type="Proteomes" id="UP000706031"/>
    </source>
</evidence>
<evidence type="ECO:0000313" key="1">
    <source>
        <dbReference type="EMBL" id="MBY0205259.1"/>
    </source>
</evidence>
<organism evidence="1 2">
    <name type="scientific">Paenibacillus cucumis</name>
    <name type="common">ex Kampfer et al. 2016</name>
    <dbReference type="NCBI Taxonomy" id="1776858"/>
    <lineage>
        <taxon>Bacteria</taxon>
        <taxon>Bacillati</taxon>
        <taxon>Bacillota</taxon>
        <taxon>Bacilli</taxon>
        <taxon>Bacillales</taxon>
        <taxon>Paenibacillaceae</taxon>
        <taxon>Paenibacillus</taxon>
    </lineage>
</organism>
<gene>
    <name evidence="1" type="ORF">H7T88_18710</name>
</gene>
<name>A0ABS7KMD5_9BACL</name>
<protein>
    <submittedName>
        <fullName evidence="1">Uncharacterized protein</fullName>
    </submittedName>
</protein>